<name>A0A1E5VDV6_9POAL</name>
<reference evidence="2 3" key="1">
    <citation type="submission" date="2016-09" db="EMBL/GenBank/DDBJ databases">
        <title>The draft genome of Dichanthelium oligosanthes: A C3 panicoid grass species.</title>
        <authorList>
            <person name="Studer A.J."/>
            <person name="Schnable J.C."/>
            <person name="Brutnell T.P."/>
        </authorList>
    </citation>
    <scope>NUCLEOTIDE SEQUENCE [LARGE SCALE GENOMIC DNA]</scope>
    <source>
        <strain evidence="3">cv. Kellogg 1175</strain>
        <tissue evidence="2">Leaf</tissue>
    </source>
</reference>
<evidence type="ECO:0000313" key="3">
    <source>
        <dbReference type="Proteomes" id="UP000095767"/>
    </source>
</evidence>
<dbReference type="OrthoDB" id="689523at2759"/>
<dbReference type="AlphaFoldDB" id="A0A1E5VDV6"/>
<keyword evidence="3" id="KW-1185">Reference proteome</keyword>
<feature type="region of interest" description="Disordered" evidence="1">
    <location>
        <begin position="1"/>
        <end position="27"/>
    </location>
</feature>
<proteinExistence type="predicted"/>
<comment type="caution">
    <text evidence="2">The sequence shown here is derived from an EMBL/GenBank/DDBJ whole genome shotgun (WGS) entry which is preliminary data.</text>
</comment>
<protein>
    <recommendedName>
        <fullName evidence="4">DUF1618 domain-containing protein</fullName>
    </recommendedName>
</protein>
<dbReference type="PANTHER" id="PTHR33074:SF68">
    <property type="entry name" value="OS09G0557100 PROTEIN"/>
    <property type="match status" value="1"/>
</dbReference>
<evidence type="ECO:0000313" key="2">
    <source>
        <dbReference type="EMBL" id="OEL23291.1"/>
    </source>
</evidence>
<sequence length="271" mass="29847">MRRGASSPHPSLCPPRHGYPPDDDNGAPPPSWVLLDLHAYVADRENATSAYGVMSDGKAIRATFCTAPPPLVSDICVWCPGLPPTELAMEPTIEAAEADFVLFRVSLSGHRSRRDCFVYKAPSGGKGPSLSRLEKPDPYLLYRHSTALLANRNIGRGGRISPHADDDDEDGYYIVTLNHDLDRPGSFNLWLFNSMDKKWTSSPVSLGIRRVHVTAKVQDNGGTLQPSLGRHHFAHPTLSLSDSHVVYLMGKVGLCDMKTFTTKKRFQGRVE</sequence>
<evidence type="ECO:0008006" key="4">
    <source>
        <dbReference type="Google" id="ProtNLM"/>
    </source>
</evidence>
<dbReference type="Proteomes" id="UP000095767">
    <property type="component" value="Unassembled WGS sequence"/>
</dbReference>
<dbReference type="PANTHER" id="PTHR33074">
    <property type="entry name" value="EXPRESSED PROTEIN-RELATED"/>
    <property type="match status" value="1"/>
</dbReference>
<organism evidence="2 3">
    <name type="scientific">Dichanthelium oligosanthes</name>
    <dbReference type="NCBI Taxonomy" id="888268"/>
    <lineage>
        <taxon>Eukaryota</taxon>
        <taxon>Viridiplantae</taxon>
        <taxon>Streptophyta</taxon>
        <taxon>Embryophyta</taxon>
        <taxon>Tracheophyta</taxon>
        <taxon>Spermatophyta</taxon>
        <taxon>Magnoliopsida</taxon>
        <taxon>Liliopsida</taxon>
        <taxon>Poales</taxon>
        <taxon>Poaceae</taxon>
        <taxon>PACMAD clade</taxon>
        <taxon>Panicoideae</taxon>
        <taxon>Panicodae</taxon>
        <taxon>Paniceae</taxon>
        <taxon>Dichantheliinae</taxon>
        <taxon>Dichanthelium</taxon>
    </lineage>
</organism>
<accession>A0A1E5VDV6</accession>
<evidence type="ECO:0000256" key="1">
    <source>
        <dbReference type="SAM" id="MobiDB-lite"/>
    </source>
</evidence>
<gene>
    <name evidence="2" type="ORF">BAE44_0015691</name>
</gene>
<dbReference type="EMBL" id="LWDX02042881">
    <property type="protein sequence ID" value="OEL23291.1"/>
    <property type="molecule type" value="Genomic_DNA"/>
</dbReference>